<keyword evidence="1" id="KW-0489">Methyltransferase</keyword>
<dbReference type="AlphaFoldDB" id="A0A9X5ATN8"/>
<dbReference type="EMBL" id="WNKV01000011">
    <property type="protein sequence ID" value="MTW17539.1"/>
    <property type="molecule type" value="Genomic_DNA"/>
</dbReference>
<proteinExistence type="predicted"/>
<keyword evidence="1" id="KW-0808">Transferase</keyword>
<dbReference type="InterPro" id="IPR029063">
    <property type="entry name" value="SAM-dependent_MTases_sf"/>
</dbReference>
<evidence type="ECO:0000313" key="2">
    <source>
        <dbReference type="Proteomes" id="UP000438991"/>
    </source>
</evidence>
<gene>
    <name evidence="1" type="ORF">GJ689_15140</name>
</gene>
<name>A0A9X5ATN8_9BRAD</name>
<dbReference type="Pfam" id="PF06325">
    <property type="entry name" value="PrmA"/>
    <property type="match status" value="1"/>
</dbReference>
<accession>A0A9X5ATN8</accession>
<dbReference type="SUPFAM" id="SSF53335">
    <property type="entry name" value="S-adenosyl-L-methionine-dependent methyltransferases"/>
    <property type="match status" value="1"/>
</dbReference>
<dbReference type="CDD" id="cd02440">
    <property type="entry name" value="AdoMet_MTases"/>
    <property type="match status" value="1"/>
</dbReference>
<dbReference type="RefSeq" id="WP_155480222.1">
    <property type="nucleotide sequence ID" value="NZ_WNKV01000011.1"/>
</dbReference>
<dbReference type="GO" id="GO:0008168">
    <property type="term" value="F:methyltransferase activity"/>
    <property type="evidence" value="ECO:0007669"/>
    <property type="project" value="UniProtKB-KW"/>
</dbReference>
<comment type="caution">
    <text evidence="1">The sequence shown here is derived from an EMBL/GenBank/DDBJ whole genome shotgun (WGS) entry which is preliminary data.</text>
</comment>
<protein>
    <submittedName>
        <fullName evidence="1">Class I SAM-dependent methyltransferase</fullName>
    </submittedName>
</protein>
<evidence type="ECO:0000313" key="1">
    <source>
        <dbReference type="EMBL" id="MTW17539.1"/>
    </source>
</evidence>
<dbReference type="Gene3D" id="3.40.50.150">
    <property type="entry name" value="Vaccinia Virus protein VP39"/>
    <property type="match status" value="1"/>
</dbReference>
<dbReference type="Proteomes" id="UP000438991">
    <property type="component" value="Unassembled WGS sequence"/>
</dbReference>
<organism evidence="1 2">
    <name type="scientific">Rhodoplanes serenus</name>
    <dbReference type="NCBI Taxonomy" id="200615"/>
    <lineage>
        <taxon>Bacteria</taxon>
        <taxon>Pseudomonadati</taxon>
        <taxon>Pseudomonadota</taxon>
        <taxon>Alphaproteobacteria</taxon>
        <taxon>Hyphomicrobiales</taxon>
        <taxon>Nitrobacteraceae</taxon>
        <taxon>Rhodoplanes</taxon>
    </lineage>
</organism>
<reference evidence="1 2" key="1">
    <citation type="submission" date="2019-11" db="EMBL/GenBank/DDBJ databases">
        <title>Whole-genome sequence of Rhodoplanes serenus DSM 18633, type strain.</title>
        <authorList>
            <person name="Kyndt J.A."/>
            <person name="Meyer T.E."/>
        </authorList>
    </citation>
    <scope>NUCLEOTIDE SEQUENCE [LARGE SCALE GENOMIC DNA]</scope>
    <source>
        <strain evidence="1 2">DSM 18633</strain>
    </source>
</reference>
<sequence length="329" mass="35617">MTPHASLRNVAPDMLAVDTATFFGLEAVSRIRRNAWIGLTERSYLPKALDPRSDWVAMVAAPAFRMLAETGVEVRDFCTIGTGAGLDALAAIEILGAQNIVVLDLHEDVVRQARRNILDNVIFKSQVTLFSAAGDLLAPVADEQLRLDLIYENLPNIPLGDGDDLAVGQTSATFVAKRREPIPHFVSGALVALHWLALRQAVPMLRPGGRVLSSIGGRIPIATMLRLAEEAGYAGEILIYTWKTQSEPEEVIGGYATWQNRGAGPFHFYPAAVLEETFGTLSPVTAGAQAREIERALVPHRLDAVAALDALRRGMSIGHTVAVLESRKD</sequence>
<dbReference type="GO" id="GO:0032259">
    <property type="term" value="P:methylation"/>
    <property type="evidence" value="ECO:0007669"/>
    <property type="project" value="UniProtKB-KW"/>
</dbReference>